<reference evidence="6" key="1">
    <citation type="submission" date="2015-12" db="EMBL/GenBank/DDBJ databases">
        <title>FDA dAtabase for Regulatory Grade micrObial Sequences (FDA-ARGOS): Supporting development and validation of Infectious Disease Dx tests.</title>
        <authorList>
            <person name="Hoffmann M."/>
            <person name="Allard M."/>
            <person name="Evans P."/>
            <person name="Brown E."/>
            <person name="Tallon L.J."/>
            <person name="Sadzewicz L."/>
            <person name="Sengamalay N."/>
            <person name="Ott S."/>
            <person name="Godinez A."/>
            <person name="Nagaraj S."/>
            <person name="Vyas G."/>
            <person name="Aluvathingal J."/>
            <person name="Nadendla S."/>
            <person name="Geyer C."/>
            <person name="Sichtig H."/>
        </authorList>
    </citation>
    <scope>NUCLEOTIDE SEQUENCE [LARGE SCALE GENOMIC DNA]</scope>
    <source>
        <strain evidence="6">ATCC 33809</strain>
    </source>
</reference>
<keyword evidence="1" id="KW-0238">DNA-binding</keyword>
<dbReference type="InterPro" id="IPR011010">
    <property type="entry name" value="DNA_brk_join_enz"/>
</dbReference>
<dbReference type="KEGG" id="vfl:AL536_03675"/>
<dbReference type="PROSITE" id="PS51898">
    <property type="entry name" value="TYR_RECOMBINASE"/>
    <property type="match status" value="1"/>
</dbReference>
<dbReference type="InterPro" id="IPR013762">
    <property type="entry name" value="Integrase-like_cat_sf"/>
</dbReference>
<dbReference type="RefSeq" id="WP_061055644.1">
    <property type="nucleotide sequence ID" value="NZ_CABLBX010000012.1"/>
</dbReference>
<organism evidence="5 7">
    <name type="scientific">Vibrio fluvialis</name>
    <dbReference type="NCBI Taxonomy" id="676"/>
    <lineage>
        <taxon>Bacteria</taxon>
        <taxon>Pseudomonadati</taxon>
        <taxon>Pseudomonadota</taxon>
        <taxon>Gammaproteobacteria</taxon>
        <taxon>Vibrionales</taxon>
        <taxon>Vibrionaceae</taxon>
        <taxon>Vibrio</taxon>
    </lineage>
</organism>
<dbReference type="EMBL" id="CP014034">
    <property type="protein sequence ID" value="AMF92587.1"/>
    <property type="molecule type" value="Genomic_DNA"/>
</dbReference>
<reference evidence="5 7" key="3">
    <citation type="submission" date="2018-06" db="EMBL/GenBank/DDBJ databases">
        <authorList>
            <consortium name="Pathogen Informatics"/>
            <person name="Doyle S."/>
        </authorList>
    </citation>
    <scope>NUCLEOTIDE SEQUENCE [LARGE SCALE GENOMIC DNA]</scope>
    <source>
        <strain evidence="5 7">NCTC11327</strain>
    </source>
</reference>
<feature type="domain" description="Tyr recombinase" evidence="3">
    <location>
        <begin position="129"/>
        <end position="315"/>
    </location>
</feature>
<dbReference type="InterPro" id="IPR002104">
    <property type="entry name" value="Integrase_catalytic"/>
</dbReference>
<evidence type="ECO:0000259" key="3">
    <source>
        <dbReference type="PROSITE" id="PS51898"/>
    </source>
</evidence>
<accession>A0AAX2LW22</accession>
<protein>
    <submittedName>
        <fullName evidence="5">DNA integration/recombination/inversion protein</fullName>
    </submittedName>
    <submittedName>
        <fullName evidence="4">Integrase</fullName>
    </submittedName>
</protein>
<evidence type="ECO:0000313" key="4">
    <source>
        <dbReference type="EMBL" id="AMF92587.1"/>
    </source>
</evidence>
<keyword evidence="2" id="KW-0233">DNA recombination</keyword>
<evidence type="ECO:0000256" key="1">
    <source>
        <dbReference type="ARBA" id="ARBA00023125"/>
    </source>
</evidence>
<gene>
    <name evidence="4" type="ORF">AL536_03675</name>
    <name evidence="5" type="ORF">NCTC11327_04323</name>
</gene>
<dbReference type="GO" id="GO:0006310">
    <property type="term" value="P:DNA recombination"/>
    <property type="evidence" value="ECO:0007669"/>
    <property type="project" value="UniProtKB-KW"/>
</dbReference>
<dbReference type="SUPFAM" id="SSF47823">
    <property type="entry name" value="lambda integrase-like, N-terminal domain"/>
    <property type="match status" value="1"/>
</dbReference>
<dbReference type="Pfam" id="PF00589">
    <property type="entry name" value="Phage_integrase"/>
    <property type="match status" value="1"/>
</dbReference>
<dbReference type="AlphaFoldDB" id="A0AAX2LW22"/>
<evidence type="ECO:0000313" key="6">
    <source>
        <dbReference type="Proteomes" id="UP000057088"/>
    </source>
</evidence>
<dbReference type="Proteomes" id="UP000254626">
    <property type="component" value="Unassembled WGS sequence"/>
</dbReference>
<evidence type="ECO:0000256" key="2">
    <source>
        <dbReference type="ARBA" id="ARBA00023172"/>
    </source>
</evidence>
<dbReference type="SUPFAM" id="SSF56349">
    <property type="entry name" value="DNA breaking-rejoining enzymes"/>
    <property type="match status" value="1"/>
</dbReference>
<dbReference type="GO" id="GO:0015074">
    <property type="term" value="P:DNA integration"/>
    <property type="evidence" value="ECO:0007669"/>
    <property type="project" value="InterPro"/>
</dbReference>
<dbReference type="Gene3D" id="1.10.150.130">
    <property type="match status" value="1"/>
</dbReference>
<name>A0AAX2LW22_VIBFL</name>
<keyword evidence="6" id="KW-1185">Reference proteome</keyword>
<sequence length="322" mass="37140">MKKNLTVVTDQSILKQMLIDFGRLVTLEQFNQLTQHQYSRNSLLAFTKDWNLFLEFCQFRSVNAIPASITAVRQFIELEARSRKFSTLKRYTVTISLVHTLLGQRDPTTNSQVRTSLQRLRLDKHGDATQAQSFNQDHLSQLFGKLKDRQAIKTIRDLAIYHVMFECALKRSELKSLDASQLVRLNHEQPNLSLQMSGYTYSLSEQASQCLSKWLTCIEDTSGVLFRAIDRHGNVSTSPLDDSSIFRILRNAGRYLGDEQLRFSGQSTRIGAAKELAKQGYKAREIQEFGRWLSPAMPYQYIGDKNTAEREKLKFVKFKPWE</sequence>
<dbReference type="InterPro" id="IPR010998">
    <property type="entry name" value="Integrase_recombinase_N"/>
</dbReference>
<evidence type="ECO:0000313" key="7">
    <source>
        <dbReference type="Proteomes" id="UP000254626"/>
    </source>
</evidence>
<proteinExistence type="predicted"/>
<evidence type="ECO:0000313" key="5">
    <source>
        <dbReference type="EMBL" id="SUQ27448.1"/>
    </source>
</evidence>
<dbReference type="Gene3D" id="1.10.443.10">
    <property type="entry name" value="Intergrase catalytic core"/>
    <property type="match status" value="1"/>
</dbReference>
<dbReference type="EMBL" id="UHIP01000002">
    <property type="protein sequence ID" value="SUQ27448.1"/>
    <property type="molecule type" value="Genomic_DNA"/>
</dbReference>
<reference evidence="4" key="2">
    <citation type="submission" date="2018-01" db="EMBL/GenBank/DDBJ databases">
        <title>FDA dAtabase for Regulatory Grade micrObial Sequences (FDA-ARGOS): Supporting development and validation of Infectious Disease Dx tests.</title>
        <authorList>
            <person name="Hoffmann M."/>
            <person name="Allard M."/>
            <person name="Evans P."/>
            <person name="Brown E."/>
            <person name="Tallon L."/>
            <person name="Sadzewicz L."/>
            <person name="Sengamalay N."/>
            <person name="Ott S."/>
            <person name="Godinez A."/>
            <person name="Nagaraj S."/>
            <person name="Vyas G."/>
            <person name="Aluvathingal J."/>
            <person name="Nadendla S."/>
            <person name="Geyer C."/>
            <person name="Sichtig H."/>
        </authorList>
    </citation>
    <scope>NUCLEOTIDE SEQUENCE</scope>
    <source>
        <strain evidence="4">ATCC 33809</strain>
    </source>
</reference>
<dbReference type="GeneID" id="29383216"/>
<dbReference type="Proteomes" id="UP000057088">
    <property type="component" value="Chromosome 1"/>
</dbReference>
<dbReference type="GO" id="GO:0003677">
    <property type="term" value="F:DNA binding"/>
    <property type="evidence" value="ECO:0007669"/>
    <property type="project" value="UniProtKB-KW"/>
</dbReference>